<dbReference type="InterPro" id="IPR001763">
    <property type="entry name" value="Rhodanese-like_dom"/>
</dbReference>
<dbReference type="InterPro" id="IPR050229">
    <property type="entry name" value="GlpE_sulfurtransferase"/>
</dbReference>
<evidence type="ECO:0000259" key="1">
    <source>
        <dbReference type="PROSITE" id="PS50206"/>
    </source>
</evidence>
<dbReference type="PANTHER" id="PTHR43031">
    <property type="entry name" value="FAD-DEPENDENT OXIDOREDUCTASE"/>
    <property type="match status" value="1"/>
</dbReference>
<dbReference type="AlphaFoldDB" id="A0A5J4L4S7"/>
<accession>A0A5J4L4S7</accession>
<organism evidence="2">
    <name type="scientific">hot springs metagenome</name>
    <dbReference type="NCBI Taxonomy" id="433727"/>
    <lineage>
        <taxon>unclassified sequences</taxon>
        <taxon>metagenomes</taxon>
        <taxon>ecological metagenomes</taxon>
    </lineage>
</organism>
<dbReference type="EMBL" id="BLAB01000001">
    <property type="protein sequence ID" value="GER93831.1"/>
    <property type="molecule type" value="Genomic_DNA"/>
</dbReference>
<reference evidence="2" key="1">
    <citation type="submission" date="2019-10" db="EMBL/GenBank/DDBJ databases">
        <title>Metagenomic sequencing of thiosulfate-disproportionating enrichment culture.</title>
        <authorList>
            <person name="Umezawa K."/>
            <person name="Kojima H."/>
            <person name="Fukui M."/>
        </authorList>
    </citation>
    <scope>NUCLEOTIDE SEQUENCE</scope>
    <source>
        <strain evidence="2">45J</strain>
    </source>
</reference>
<comment type="caution">
    <text evidence="2">The sequence shown here is derived from an EMBL/GenBank/DDBJ whole genome shotgun (WGS) entry which is preliminary data.</text>
</comment>
<dbReference type="PANTHER" id="PTHR43031:SF16">
    <property type="entry name" value="OXIDOREDUCTASE"/>
    <property type="match status" value="1"/>
</dbReference>
<name>A0A5J4L4S7_9ZZZZ</name>
<dbReference type="CDD" id="cd00158">
    <property type="entry name" value="RHOD"/>
    <property type="match status" value="2"/>
</dbReference>
<feature type="domain" description="Rhodanese" evidence="1">
    <location>
        <begin position="52"/>
        <end position="139"/>
    </location>
</feature>
<sequence>MSPHFTRVVKELLGYKNAKYMLAGHKVWEEAMLPWYTEPEFVKMAIDEGIPHILVDLRSEEKAKKGQIPGSFNYPLSQIKNLYDNLPEDRKNTRVILYSDNNEEAVKAYLTLKANMYEKVSILNGGIDLWKAKGYQIESNTIRKEMPAALPKKLLPGAITVEEFKKLAKATPSDTVIVDVRSPEEYLKGSVPGALTIPTPVIITGRWKEIPQDKKVVIHCAAGNRALQVWRFLKDKGYKNVFWLDGKPPKEVLTQK</sequence>
<dbReference type="InterPro" id="IPR036873">
    <property type="entry name" value="Rhodanese-like_dom_sf"/>
</dbReference>
<dbReference type="Pfam" id="PF00581">
    <property type="entry name" value="Rhodanese"/>
    <property type="match status" value="2"/>
</dbReference>
<gene>
    <name evidence="2" type="ORF">A45J_1587</name>
</gene>
<dbReference type="SMART" id="SM00450">
    <property type="entry name" value="RHOD"/>
    <property type="match status" value="2"/>
</dbReference>
<proteinExistence type="predicted"/>
<evidence type="ECO:0000313" key="2">
    <source>
        <dbReference type="EMBL" id="GER93831.1"/>
    </source>
</evidence>
<dbReference type="Gene3D" id="3.40.250.10">
    <property type="entry name" value="Rhodanese-like domain"/>
    <property type="match status" value="2"/>
</dbReference>
<protein>
    <submittedName>
        <fullName evidence="2">Rhodanese-like domain-containing protein</fullName>
    </submittedName>
</protein>
<dbReference type="PROSITE" id="PS50206">
    <property type="entry name" value="RHODANESE_3"/>
    <property type="match status" value="2"/>
</dbReference>
<dbReference type="SUPFAM" id="SSF52821">
    <property type="entry name" value="Rhodanese/Cell cycle control phosphatase"/>
    <property type="match status" value="2"/>
</dbReference>
<feature type="domain" description="Rhodanese" evidence="1">
    <location>
        <begin position="171"/>
        <end position="252"/>
    </location>
</feature>